<dbReference type="SUPFAM" id="SSF56925">
    <property type="entry name" value="OMPA-like"/>
    <property type="match status" value="1"/>
</dbReference>
<evidence type="ECO:0000256" key="1">
    <source>
        <dbReference type="SAM" id="SignalP"/>
    </source>
</evidence>
<dbReference type="EMBL" id="CM001023">
    <property type="protein sequence ID" value="EAZ80340.1"/>
    <property type="molecule type" value="Genomic_DNA"/>
</dbReference>
<dbReference type="Pfam" id="PF13568">
    <property type="entry name" value="OMP_b-brl_2"/>
    <property type="match status" value="1"/>
</dbReference>
<dbReference type="eggNOG" id="COG3637">
    <property type="taxonomic scope" value="Bacteria"/>
</dbReference>
<dbReference type="InterPro" id="IPR011250">
    <property type="entry name" value="OMP/PagP_B-barrel"/>
</dbReference>
<dbReference type="OrthoDB" id="947434at2"/>
<evidence type="ECO:0000313" key="3">
    <source>
        <dbReference type="EMBL" id="EAZ80340.1"/>
    </source>
</evidence>
<feature type="signal peptide" evidence="1">
    <location>
        <begin position="1"/>
        <end position="19"/>
    </location>
</feature>
<feature type="chain" id="PRO_5002652766" description="Outer membrane protein beta-barrel domain-containing protein" evidence="1">
    <location>
        <begin position="20"/>
        <end position="182"/>
    </location>
</feature>
<organism evidence="3 4">
    <name type="scientific">Algoriphagus machipongonensis</name>
    <dbReference type="NCBI Taxonomy" id="388413"/>
    <lineage>
        <taxon>Bacteria</taxon>
        <taxon>Pseudomonadati</taxon>
        <taxon>Bacteroidota</taxon>
        <taxon>Cytophagia</taxon>
        <taxon>Cytophagales</taxon>
        <taxon>Cyclobacteriaceae</taxon>
        <taxon>Algoriphagus</taxon>
    </lineage>
</organism>
<proteinExistence type="predicted"/>
<dbReference type="InterPro" id="IPR025665">
    <property type="entry name" value="Beta-barrel_OMP_2"/>
</dbReference>
<comment type="caution">
    <text evidence="3">The sequence shown here is derived from an EMBL/GenBank/DDBJ whole genome shotgun (WGS) entry which is preliminary data.</text>
</comment>
<keyword evidence="1" id="KW-0732">Signal</keyword>
<keyword evidence="4" id="KW-1185">Reference proteome</keyword>
<sequence>MKKLLFLIFSIGLISTAQAQFGVRAGYNSSNFSDTNFDSKHGFHVGAYYKIDAPVVAIEPGIQFTQKGYTGMDAASGDDITEKVNYIDVPVLVRVNILPIVNVFAGPQASVLISRDYELGNTSDSSTEVIKGYDIGAVLGLGVNLPLGLNLQASYDLGLSDLNYFDTDVKNRVFKLSLGLDL</sequence>
<feature type="domain" description="Outer membrane protein beta-barrel" evidence="2">
    <location>
        <begin position="19"/>
        <end position="162"/>
    </location>
</feature>
<dbReference type="AlphaFoldDB" id="A3HYK4"/>
<dbReference type="STRING" id="388413.ALPR1_05440"/>
<dbReference type="EMBL" id="AAXU02000001">
    <property type="protein sequence ID" value="EAZ80340.1"/>
    <property type="molecule type" value="Genomic_DNA"/>
</dbReference>
<dbReference type="Proteomes" id="UP000003919">
    <property type="component" value="Chromosome"/>
</dbReference>
<gene>
    <name evidence="3" type="ORF">ALPR1_05440</name>
</gene>
<protein>
    <recommendedName>
        <fullName evidence="2">Outer membrane protein beta-barrel domain-containing protein</fullName>
    </recommendedName>
</protein>
<reference evidence="3 4" key="1">
    <citation type="journal article" date="2011" name="J. Bacteriol.">
        <title>Complete genome sequence of Algoriphagus sp. PR1, bacterial prey of a colony-forming choanoflagellate.</title>
        <authorList>
            <person name="Alegado R.A."/>
            <person name="Ferriera S."/>
            <person name="Nusbaum C."/>
            <person name="Young S.K."/>
            <person name="Zeng Q."/>
            <person name="Imamovic A."/>
            <person name="Fairclough S.R."/>
            <person name="King N."/>
        </authorList>
    </citation>
    <scope>NUCLEOTIDE SEQUENCE [LARGE SCALE GENOMIC DNA]</scope>
    <source>
        <strain evidence="3 4">PR1</strain>
    </source>
</reference>
<dbReference type="HOGENOM" id="CLU_082049_4_2_10"/>
<evidence type="ECO:0000313" key="4">
    <source>
        <dbReference type="Proteomes" id="UP000003919"/>
    </source>
</evidence>
<dbReference type="RefSeq" id="WP_008198946.1">
    <property type="nucleotide sequence ID" value="NZ_CM001023.1"/>
</dbReference>
<evidence type="ECO:0000259" key="2">
    <source>
        <dbReference type="Pfam" id="PF13568"/>
    </source>
</evidence>
<name>A3HYK4_9BACT</name>
<accession>A3HYK4</accession>